<dbReference type="Pfam" id="PF10018">
    <property type="entry name" value="Med4"/>
    <property type="match status" value="1"/>
</dbReference>
<keyword evidence="11" id="KW-1185">Reference proteome</keyword>
<comment type="function">
    <text evidence="8">Component of the Mediator complex, a coactivator involved in the regulated transcription of nearly all RNA polymerase II-dependent genes. Mediator functions as a bridge to convey information from gene-specific regulatory proteins to the basal RNA polymerase II transcription machinery. Mediator is recruited to promoters by direct interactions with regulatory proteins and serves as a scaffold for the assembly of a functional preinitiation complex with RNA polymerase II and the general transcription factors.</text>
</comment>
<dbReference type="AlphaFoldDB" id="A0A0N0RU78"/>
<comment type="subunit">
    <text evidence="8">Component of the Mediator complex.</text>
</comment>
<evidence type="ECO:0000256" key="5">
    <source>
        <dbReference type="ARBA" id="ARBA00023163"/>
    </source>
</evidence>
<name>A0A0N0RU78_ESCWE</name>
<keyword evidence="6 8" id="KW-0539">Nucleus</keyword>
<dbReference type="InterPro" id="IPR019258">
    <property type="entry name" value="Mediator_Med4"/>
</dbReference>
<comment type="similarity">
    <text evidence="2 8">Belongs to the Mediator complex subunit 4 family.</text>
</comment>
<dbReference type="GO" id="GO:0003712">
    <property type="term" value="F:transcription coregulator activity"/>
    <property type="evidence" value="ECO:0007669"/>
    <property type="project" value="InterPro"/>
</dbReference>
<evidence type="ECO:0000256" key="8">
    <source>
        <dbReference type="RuleBase" id="RU364141"/>
    </source>
</evidence>
<protein>
    <recommendedName>
        <fullName evidence="3 8">Mediator of RNA polymerase II transcription subunit 4</fullName>
    </recommendedName>
    <alternativeName>
        <fullName evidence="7 8">Mediator complex subunit 4</fullName>
    </alternativeName>
</protein>
<feature type="region of interest" description="Disordered" evidence="9">
    <location>
        <begin position="224"/>
        <end position="336"/>
    </location>
</feature>
<evidence type="ECO:0000256" key="9">
    <source>
        <dbReference type="SAM" id="MobiDB-lite"/>
    </source>
</evidence>
<sequence>MDQSIDSRFERLEKALAALIDSVTKYHPSTTHAEELRAADQDLGRGLLEVQTHQNNYLRIQQLRRLSASLDAQIRETLISLAATRKDIVTTQTTSYPPGDSYPVTYGELLQYARRISKTTMPPASALSSVPPPPPQQQQQQQQAPPAQPAPAGSSSASASANGLAQQQQQQQSGAESSAQPASMHTSLPDGMSQYLNPLSGQIFFPWPPEDKIRSGALASNQILSEQGIDPRGFDPVLEEDRRRREEEERKEREEREKQERADKERAMREEMERIRLERERQREKEQAEWRRASVAGASADAPGAAARGAPGAGEKKQFQFTNLDDLDDDDDDDDD</sequence>
<dbReference type="EMBL" id="LGSR01000002">
    <property type="protein sequence ID" value="KOS22845.1"/>
    <property type="molecule type" value="Genomic_DNA"/>
</dbReference>
<comment type="caution">
    <text evidence="10">The sequence shown here is derived from an EMBL/GenBank/DDBJ whole genome shotgun (WGS) entry which is preliminary data.</text>
</comment>
<evidence type="ECO:0000313" key="11">
    <source>
        <dbReference type="Proteomes" id="UP000053831"/>
    </source>
</evidence>
<proteinExistence type="inferred from homology"/>
<evidence type="ECO:0000256" key="4">
    <source>
        <dbReference type="ARBA" id="ARBA00023015"/>
    </source>
</evidence>
<dbReference type="OrthoDB" id="1929813at2759"/>
<evidence type="ECO:0000256" key="2">
    <source>
        <dbReference type="ARBA" id="ARBA00009626"/>
    </source>
</evidence>
<comment type="subcellular location">
    <subcellularLocation>
        <location evidence="1 8">Nucleus</location>
    </subcellularLocation>
</comment>
<evidence type="ECO:0000256" key="3">
    <source>
        <dbReference type="ARBA" id="ARBA00020629"/>
    </source>
</evidence>
<dbReference type="Proteomes" id="UP000053831">
    <property type="component" value="Unassembled WGS sequence"/>
</dbReference>
<evidence type="ECO:0000256" key="1">
    <source>
        <dbReference type="ARBA" id="ARBA00004123"/>
    </source>
</evidence>
<dbReference type="GO" id="GO:0016592">
    <property type="term" value="C:mediator complex"/>
    <property type="evidence" value="ECO:0007669"/>
    <property type="project" value="InterPro"/>
</dbReference>
<keyword evidence="5 8" id="KW-0804">Transcription</keyword>
<keyword evidence="4 8" id="KW-0805">Transcription regulation</keyword>
<feature type="compositionally biased region" description="Low complexity" evidence="9">
    <location>
        <begin position="293"/>
        <end position="310"/>
    </location>
</feature>
<reference evidence="10 11" key="1">
    <citation type="submission" date="2015-07" db="EMBL/GenBank/DDBJ databases">
        <title>The genome of the fungus Escovopsis weberi, a specialized disease agent of ant agriculture.</title>
        <authorList>
            <person name="de Man T.J."/>
            <person name="Stajich J.E."/>
            <person name="Kubicek C.P."/>
            <person name="Chenthamara K."/>
            <person name="Atanasova L."/>
            <person name="Druzhinina I.S."/>
            <person name="Birnbaum S."/>
            <person name="Barribeau S.M."/>
            <person name="Teiling C."/>
            <person name="Suen G."/>
            <person name="Currie C."/>
            <person name="Gerardo N.M."/>
        </authorList>
    </citation>
    <scope>NUCLEOTIDE SEQUENCE [LARGE SCALE GENOMIC DNA]</scope>
</reference>
<accession>A0A0N0RU78</accession>
<dbReference type="GO" id="GO:0006357">
    <property type="term" value="P:regulation of transcription by RNA polymerase II"/>
    <property type="evidence" value="ECO:0007669"/>
    <property type="project" value="InterPro"/>
</dbReference>
<evidence type="ECO:0000256" key="6">
    <source>
        <dbReference type="ARBA" id="ARBA00023242"/>
    </source>
</evidence>
<feature type="compositionally biased region" description="Acidic residues" evidence="9">
    <location>
        <begin position="325"/>
        <end position="336"/>
    </location>
</feature>
<keyword evidence="8" id="KW-0010">Activator</keyword>
<gene>
    <name evidence="8" type="primary">MED4</name>
    <name evidence="10" type="ORF">ESCO_003916</name>
</gene>
<feature type="compositionally biased region" description="Low complexity" evidence="9">
    <location>
        <begin position="137"/>
        <end position="183"/>
    </location>
</feature>
<feature type="compositionally biased region" description="Basic and acidic residues" evidence="9">
    <location>
        <begin position="239"/>
        <end position="292"/>
    </location>
</feature>
<evidence type="ECO:0000313" key="10">
    <source>
        <dbReference type="EMBL" id="KOS22845.1"/>
    </source>
</evidence>
<dbReference type="STRING" id="150374.A0A0N0RU78"/>
<evidence type="ECO:0000256" key="7">
    <source>
        <dbReference type="ARBA" id="ARBA00031257"/>
    </source>
</evidence>
<organism evidence="10 11">
    <name type="scientific">Escovopsis weberi</name>
    <dbReference type="NCBI Taxonomy" id="150374"/>
    <lineage>
        <taxon>Eukaryota</taxon>
        <taxon>Fungi</taxon>
        <taxon>Dikarya</taxon>
        <taxon>Ascomycota</taxon>
        <taxon>Pezizomycotina</taxon>
        <taxon>Sordariomycetes</taxon>
        <taxon>Hypocreomycetidae</taxon>
        <taxon>Hypocreales</taxon>
        <taxon>Hypocreaceae</taxon>
        <taxon>Escovopsis</taxon>
    </lineage>
</organism>
<feature type="region of interest" description="Disordered" evidence="9">
    <location>
        <begin position="121"/>
        <end position="194"/>
    </location>
</feature>